<keyword evidence="2" id="KW-1185">Reference proteome</keyword>
<evidence type="ECO:0000313" key="2">
    <source>
        <dbReference type="Proteomes" id="UP000002487"/>
    </source>
</evidence>
<dbReference type="KEGG" id="mac:MA_2318"/>
<dbReference type="HOGENOM" id="CLU_2857071_0_0_2"/>
<dbReference type="EnsemblBacteria" id="AAM05709">
    <property type="protein sequence ID" value="AAM05709"/>
    <property type="gene ID" value="MA_2318"/>
</dbReference>
<dbReference type="EMBL" id="AE010299">
    <property type="protein sequence ID" value="AAM05709.1"/>
    <property type="molecule type" value="Genomic_DNA"/>
</dbReference>
<accession>Q8TNG9</accession>
<dbReference type="AlphaFoldDB" id="Q8TNG9"/>
<sequence>MGCRHKNSEIIASTIKIITSHFAIFMDKPAIPLAPKIYAISARIKNTIASPIKSGIFYSPSGCLTTKFIFRLEVFII</sequence>
<dbReference type="InParanoid" id="Q8TNG9"/>
<gene>
    <name evidence="1" type="ordered locus">MA_2318</name>
</gene>
<proteinExistence type="predicted"/>
<protein>
    <submittedName>
        <fullName evidence="1">Uncharacterized protein</fullName>
    </submittedName>
</protein>
<evidence type="ECO:0000313" key="1">
    <source>
        <dbReference type="EMBL" id="AAM05709.1"/>
    </source>
</evidence>
<organism evidence="1 2">
    <name type="scientific">Methanosarcina acetivorans (strain ATCC 35395 / DSM 2834 / JCM 12185 / C2A)</name>
    <dbReference type="NCBI Taxonomy" id="188937"/>
    <lineage>
        <taxon>Archaea</taxon>
        <taxon>Methanobacteriati</taxon>
        <taxon>Methanobacteriota</taxon>
        <taxon>Stenosarchaea group</taxon>
        <taxon>Methanomicrobia</taxon>
        <taxon>Methanosarcinales</taxon>
        <taxon>Methanosarcinaceae</taxon>
        <taxon>Methanosarcina</taxon>
    </lineage>
</organism>
<dbReference type="Proteomes" id="UP000002487">
    <property type="component" value="Chromosome"/>
</dbReference>
<name>Q8TNG9_METAC</name>
<reference evidence="1 2" key="1">
    <citation type="journal article" date="2002" name="Genome Res.">
        <title>The genome of Methanosarcina acetivorans reveals extensive metabolic and physiological diversity.</title>
        <authorList>
            <person name="Galagan J.E."/>
            <person name="Nusbaum C."/>
            <person name="Roy A."/>
            <person name="Endrizzi M.G."/>
            <person name="Macdonald P."/>
            <person name="FitzHugh W."/>
            <person name="Calvo S."/>
            <person name="Engels R."/>
            <person name="Smirnov S."/>
            <person name="Atnoor D."/>
            <person name="Brown A."/>
            <person name="Allen N."/>
            <person name="Naylor J."/>
            <person name="Stange-Thomann N."/>
            <person name="DeArellano K."/>
            <person name="Johnson R."/>
            <person name="Linton L."/>
            <person name="McEwan P."/>
            <person name="McKernan K."/>
            <person name="Talamas J."/>
            <person name="Tirrell A."/>
            <person name="Ye W."/>
            <person name="Zimmer A."/>
            <person name="Barber R.D."/>
            <person name="Cann I."/>
            <person name="Graham D.E."/>
            <person name="Grahame D.A."/>
            <person name="Guss A."/>
            <person name="Hedderich R."/>
            <person name="Ingram-Smith C."/>
            <person name="Kuettner C.H."/>
            <person name="Krzycki J.A."/>
            <person name="Leigh J.A."/>
            <person name="Li W."/>
            <person name="Liu J."/>
            <person name="Mukhopadhyay B."/>
            <person name="Reeve J.N."/>
            <person name="Smith K."/>
            <person name="Springer T.A."/>
            <person name="Umayam L.A."/>
            <person name="White O."/>
            <person name="White R.H."/>
            <person name="de Macario E.C."/>
            <person name="Ferry J.G."/>
            <person name="Jarrell K.F."/>
            <person name="Jing H."/>
            <person name="Macario A.J.L."/>
            <person name="Paulsen I."/>
            <person name="Pritchett M."/>
            <person name="Sowers K.R."/>
            <person name="Swanson R.V."/>
            <person name="Zinder S.H."/>
            <person name="Lander E."/>
            <person name="Metcalf W.W."/>
            <person name="Birren B."/>
        </authorList>
    </citation>
    <scope>NUCLEOTIDE SEQUENCE [LARGE SCALE GENOMIC DNA]</scope>
    <source>
        <strain evidence="2">ATCC 35395 / DSM 2834 / JCM 12185 / C2A</strain>
    </source>
</reference>